<dbReference type="InterPro" id="IPR006119">
    <property type="entry name" value="Resolv_N"/>
</dbReference>
<dbReference type="InterPro" id="IPR009057">
    <property type="entry name" value="Homeodomain-like_sf"/>
</dbReference>
<dbReference type="InterPro" id="IPR006120">
    <property type="entry name" value="Resolvase_HTH_dom"/>
</dbReference>
<reference evidence="2" key="1">
    <citation type="submission" date="2021-04" db="EMBL/GenBank/DDBJ databases">
        <title>Genome based classification of Actinospica acidithermotolerans sp. nov., an actinobacterium isolated from an Indonesian hot spring.</title>
        <authorList>
            <person name="Kusuma A.B."/>
            <person name="Putra K.E."/>
            <person name="Nafisah S."/>
            <person name="Loh J."/>
            <person name="Nouioui I."/>
            <person name="Goodfellow M."/>
        </authorList>
    </citation>
    <scope>NUCLEOTIDE SEQUENCE</scope>
    <source>
        <strain evidence="2">CSCA 57</strain>
    </source>
</reference>
<dbReference type="Pfam" id="PF02796">
    <property type="entry name" value="HTH_7"/>
    <property type="match status" value="1"/>
</dbReference>
<dbReference type="GO" id="GO:0003677">
    <property type="term" value="F:DNA binding"/>
    <property type="evidence" value="ECO:0007669"/>
    <property type="project" value="InterPro"/>
</dbReference>
<name>A0A941EI42_9ACTN</name>
<evidence type="ECO:0000259" key="1">
    <source>
        <dbReference type="PROSITE" id="PS51736"/>
    </source>
</evidence>
<dbReference type="PROSITE" id="PS51736">
    <property type="entry name" value="RECOMBINASES_3"/>
    <property type="match status" value="1"/>
</dbReference>
<dbReference type="EMBL" id="JAGSOG010000020">
    <property type="protein sequence ID" value="MBR7832985.1"/>
    <property type="molecule type" value="Genomic_DNA"/>
</dbReference>
<proteinExistence type="predicted"/>
<dbReference type="CDD" id="cd00569">
    <property type="entry name" value="HTH_Hin_like"/>
    <property type="match status" value="1"/>
</dbReference>
<dbReference type="Gene3D" id="1.10.10.60">
    <property type="entry name" value="Homeodomain-like"/>
    <property type="match status" value="1"/>
</dbReference>
<keyword evidence="3" id="KW-1185">Reference proteome</keyword>
<dbReference type="Proteomes" id="UP000675781">
    <property type="component" value="Unassembled WGS sequence"/>
</dbReference>
<feature type="domain" description="Resolvase/invertase-type recombinase catalytic" evidence="1">
    <location>
        <begin position="1"/>
        <end position="28"/>
    </location>
</feature>
<comment type="caution">
    <text evidence="2">The sequence shown here is derived from an EMBL/GenBank/DDBJ whole genome shotgun (WGS) entry which is preliminary data.</text>
</comment>
<sequence length="97" mass="10582">MFAALAEFIRELIIQGANEGLDAARARGQRLGRPPAMTPEQVKHARDLLTQPENTISSVVRLLNVSRSTIYKHVPELAQGRPAVPGQRAEELEGSPS</sequence>
<evidence type="ECO:0000313" key="2">
    <source>
        <dbReference type="EMBL" id="MBR7832985.1"/>
    </source>
</evidence>
<evidence type="ECO:0000313" key="3">
    <source>
        <dbReference type="Proteomes" id="UP000675781"/>
    </source>
</evidence>
<organism evidence="2 3">
    <name type="scientific">Actinospica durhamensis</name>
    <dbReference type="NCBI Taxonomy" id="1508375"/>
    <lineage>
        <taxon>Bacteria</taxon>
        <taxon>Bacillati</taxon>
        <taxon>Actinomycetota</taxon>
        <taxon>Actinomycetes</taxon>
        <taxon>Catenulisporales</taxon>
        <taxon>Actinospicaceae</taxon>
        <taxon>Actinospica</taxon>
    </lineage>
</organism>
<protein>
    <submittedName>
        <fullName evidence="2">Helix-turn-helix domain-containing protein</fullName>
    </submittedName>
</protein>
<gene>
    <name evidence="2" type="ORF">KDL01_06910</name>
</gene>
<dbReference type="AlphaFoldDB" id="A0A941EI42"/>
<dbReference type="GO" id="GO:0000150">
    <property type="term" value="F:DNA strand exchange activity"/>
    <property type="evidence" value="ECO:0007669"/>
    <property type="project" value="InterPro"/>
</dbReference>
<accession>A0A941EI42</accession>
<dbReference type="SUPFAM" id="SSF46689">
    <property type="entry name" value="Homeodomain-like"/>
    <property type="match status" value="1"/>
</dbReference>